<reference evidence="2 3" key="2">
    <citation type="submission" date="2014-05" db="EMBL/GenBank/DDBJ databases">
        <title>Genome sequence of the 3-chlorobenzoate degrading bacterium Pseudomonas knackmussii B13 shows multiple evidence for horizontal gene transfer.</title>
        <authorList>
            <person name="Miyazaki R."/>
            <person name="Bertelli C."/>
            <person name="Falquet L."/>
            <person name="Robinson-Rechavi M."/>
            <person name="Gharib W."/>
            <person name="Roy S."/>
            <person name="Van der Meer J.R."/>
        </authorList>
    </citation>
    <scope>NUCLEOTIDE SEQUENCE [LARGE SCALE GENOMIC DNA]</scope>
    <source>
        <strain evidence="2 3">B13</strain>
    </source>
</reference>
<dbReference type="InterPro" id="IPR000157">
    <property type="entry name" value="TIR_dom"/>
</dbReference>
<evidence type="ECO:0000313" key="2">
    <source>
        <dbReference type="EMBL" id="CDF85736.1"/>
    </source>
</evidence>
<name>A0A024HLJ7_PSEKB</name>
<sequence length="470" mass="53317">MECNQLRLSPHMADVYIIYARENRDIAVKVHDLLSKSWTVWMDDRIVGDFAAAIKENLQKAACVVALYSESASKPAVTDELRFATKYGKKIIPLQLDDSDPPYSFGNLSTVNFQHWSGEPDHEVFKLLQVKIQEVVPAMRPAERLSSLESNTLPIPSIFMSVSSHETQFKPAEALSVLKAHGTKSILVSAYDLRRSEDKDQMIEEIKAYRERGGFVLIDSGNYEADRTEDETWTAAEFHQALLETPHDCAFCFDNLEPSSDLEMAVEEVIQAFERDRLHTSAPVYPIVHVSQDEEGLKRLPYIVFEVANRIRPGVIAIAERELGPGLALRARTMKRVRAQLQNLPFYQPIHLLGTGNPWSISVLVAAGADTFDGLEWCRFSIDPTRGRLHHFQHFDFFKHLWDRTPLLDIVDTDPNIKYAGKVALYNLEYYEEFGQLMHSMIASNDATLFATGIGLTAPELKKLFPEIFQ</sequence>
<dbReference type="Pfam" id="PF13676">
    <property type="entry name" value="TIR_2"/>
    <property type="match status" value="1"/>
</dbReference>
<dbReference type="KEGG" id="pkc:PKB_4411"/>
<dbReference type="InterPro" id="IPR036511">
    <property type="entry name" value="TGT-like_sf"/>
</dbReference>
<proteinExistence type="predicted"/>
<gene>
    <name evidence="2" type="ORF">PKB_4411</name>
</gene>
<evidence type="ECO:0000313" key="3">
    <source>
        <dbReference type="Proteomes" id="UP000025241"/>
    </source>
</evidence>
<accession>A0A024HLJ7</accession>
<dbReference type="Gene3D" id="3.20.20.105">
    <property type="entry name" value="Queuine tRNA-ribosyltransferase-like"/>
    <property type="match status" value="1"/>
</dbReference>
<dbReference type="eggNOG" id="COG0343">
    <property type="taxonomic scope" value="Bacteria"/>
</dbReference>
<dbReference type="SUPFAM" id="SSF51713">
    <property type="entry name" value="tRNA-guanine transglycosylase"/>
    <property type="match status" value="1"/>
</dbReference>
<keyword evidence="3" id="KW-1185">Reference proteome</keyword>
<dbReference type="InterPro" id="IPR035897">
    <property type="entry name" value="Toll_tir_struct_dom_sf"/>
</dbReference>
<dbReference type="GO" id="GO:0006400">
    <property type="term" value="P:tRNA modification"/>
    <property type="evidence" value="ECO:0007669"/>
    <property type="project" value="InterPro"/>
</dbReference>
<reference evidence="2 3" key="1">
    <citation type="submission" date="2013-03" db="EMBL/GenBank/DDBJ databases">
        <authorList>
            <person name="Linke B."/>
        </authorList>
    </citation>
    <scope>NUCLEOTIDE SEQUENCE [LARGE SCALE GENOMIC DNA]</scope>
    <source>
        <strain evidence="2 3">B13</strain>
    </source>
</reference>
<organism evidence="2 3">
    <name type="scientific">Pseudomonas knackmussii (strain DSM 6978 / CCUG 54928 / LMG 23759 / B13)</name>
    <dbReference type="NCBI Taxonomy" id="1301098"/>
    <lineage>
        <taxon>Bacteria</taxon>
        <taxon>Pseudomonadati</taxon>
        <taxon>Pseudomonadota</taxon>
        <taxon>Gammaproteobacteria</taxon>
        <taxon>Pseudomonadales</taxon>
        <taxon>Pseudomonadaceae</taxon>
        <taxon>Pseudomonas</taxon>
    </lineage>
</organism>
<dbReference type="GO" id="GO:0007165">
    <property type="term" value="P:signal transduction"/>
    <property type="evidence" value="ECO:0007669"/>
    <property type="project" value="InterPro"/>
</dbReference>
<dbReference type="STRING" id="1301098.PKB_4411"/>
<dbReference type="SUPFAM" id="SSF52200">
    <property type="entry name" value="Toll/Interleukin receptor TIR domain"/>
    <property type="match status" value="1"/>
</dbReference>
<dbReference type="HOGENOM" id="CLU_585088_0_0_6"/>
<evidence type="ECO:0000259" key="1">
    <source>
        <dbReference type="Pfam" id="PF13676"/>
    </source>
</evidence>
<dbReference type="PATRIC" id="fig|1301098.3.peg.4408"/>
<dbReference type="AlphaFoldDB" id="A0A024HLJ7"/>
<protein>
    <recommendedName>
        <fullName evidence="1">TIR domain-containing protein</fullName>
    </recommendedName>
</protein>
<dbReference type="Gene3D" id="3.40.50.10140">
    <property type="entry name" value="Toll/interleukin-1 receptor homology (TIR) domain"/>
    <property type="match status" value="1"/>
</dbReference>
<dbReference type="Proteomes" id="UP000025241">
    <property type="component" value="Chromosome I"/>
</dbReference>
<dbReference type="EMBL" id="HG322950">
    <property type="protein sequence ID" value="CDF85736.1"/>
    <property type="molecule type" value="Genomic_DNA"/>
</dbReference>
<dbReference type="RefSeq" id="WP_339325527.1">
    <property type="nucleotide sequence ID" value="NZ_HG322950.1"/>
</dbReference>
<feature type="domain" description="TIR" evidence="1">
    <location>
        <begin position="15"/>
        <end position="121"/>
    </location>
</feature>